<dbReference type="Gene3D" id="1.10.287.1060">
    <property type="entry name" value="ESAT-6-like"/>
    <property type="match status" value="1"/>
</dbReference>
<dbReference type="SUPFAM" id="SSF140453">
    <property type="entry name" value="EsxAB dimer-like"/>
    <property type="match status" value="1"/>
</dbReference>
<evidence type="ECO:0008006" key="2">
    <source>
        <dbReference type="Google" id="ProtNLM"/>
    </source>
</evidence>
<organism evidence="1">
    <name type="scientific">Mycobacterium riyadhense</name>
    <dbReference type="NCBI Taxonomy" id="486698"/>
    <lineage>
        <taxon>Bacteria</taxon>
        <taxon>Bacillati</taxon>
        <taxon>Actinomycetota</taxon>
        <taxon>Actinomycetes</taxon>
        <taxon>Mycobacteriales</taxon>
        <taxon>Mycobacteriaceae</taxon>
        <taxon>Mycobacterium</taxon>
    </lineage>
</organism>
<dbReference type="InterPro" id="IPR036689">
    <property type="entry name" value="ESAT-6-like_sf"/>
</dbReference>
<protein>
    <recommendedName>
        <fullName evidence="2">ESAT-6-like protein</fullName>
    </recommendedName>
</protein>
<dbReference type="EMBL" id="LR589131">
    <property type="protein sequence ID" value="VTP02298.1"/>
    <property type="molecule type" value="Genomic_DNA"/>
</dbReference>
<sequence>MDMMRYDHAMMADHVSAQANLVAHMNDLRTQALNTVNHVAGIWTAHGSDAAQQAYHEINQAFSTVFATIERHGAAIGQASTNAGVTDHGVAAGFRGL</sequence>
<reference evidence="1" key="1">
    <citation type="submission" date="2019-05" db="EMBL/GenBank/DDBJ databases">
        <authorList>
            <person name="Naeem R."/>
            <person name="Antony C."/>
            <person name="Guan Q."/>
        </authorList>
    </citation>
    <scope>NUCLEOTIDE SEQUENCE</scope>
    <source>
        <strain evidence="1">2</strain>
    </source>
</reference>
<gene>
    <name evidence="1" type="ORF">BIN_B_04452</name>
</gene>
<evidence type="ECO:0000313" key="1">
    <source>
        <dbReference type="EMBL" id="VTP02298.1"/>
    </source>
</evidence>
<dbReference type="AlphaFoldDB" id="A0A653EY34"/>
<accession>A0A653EY34</accession>
<name>A0A653EY34_9MYCO</name>
<proteinExistence type="predicted"/>